<sequence>MSTTCGVCSEQPPKYKCPSCAIRYCSLACFKTHKPIHDNPAAETSAPDSPSQSASSAPTASHDGPTTAPAAPATAPQPPQQHAPADLQRLLTDPALLALLQKNPALRTRLHAIYTSTLEPSPEAWAAQQNAAAAHHRGRGGFRGRGRGGRGRGRGGGSGGDRPRGPWKQELADRSAVNQILRVQEWEGEGGEDVREFLALVQRSAGGQQVGGGVGGDGAFVAG</sequence>
<name>A0ACB5SN29_9PEZI</name>
<evidence type="ECO:0000313" key="1">
    <source>
        <dbReference type="EMBL" id="GME48762.1"/>
    </source>
</evidence>
<evidence type="ECO:0000313" key="2">
    <source>
        <dbReference type="Proteomes" id="UP001165186"/>
    </source>
</evidence>
<organism evidence="1 2">
    <name type="scientific">Neofusicoccum parvum</name>
    <dbReference type="NCBI Taxonomy" id="310453"/>
    <lineage>
        <taxon>Eukaryota</taxon>
        <taxon>Fungi</taxon>
        <taxon>Dikarya</taxon>
        <taxon>Ascomycota</taxon>
        <taxon>Pezizomycotina</taxon>
        <taxon>Dothideomycetes</taxon>
        <taxon>Dothideomycetes incertae sedis</taxon>
        <taxon>Botryosphaeriales</taxon>
        <taxon>Botryosphaeriaceae</taxon>
        <taxon>Neofusicoccum</taxon>
    </lineage>
</organism>
<gene>
    <name evidence="1" type="primary">g421</name>
    <name evidence="1" type="ORF">NpPPO83_00000421</name>
</gene>
<proteinExistence type="predicted"/>
<reference evidence="1" key="1">
    <citation type="submission" date="2024-09" db="EMBL/GenBank/DDBJ databases">
        <title>Draft Genome Sequences of Neofusicoccum parvum.</title>
        <authorList>
            <person name="Ashida A."/>
            <person name="Camagna M."/>
            <person name="Tanaka A."/>
            <person name="Takemoto D."/>
        </authorList>
    </citation>
    <scope>NUCLEOTIDE SEQUENCE</scope>
    <source>
        <strain evidence="1">PPO83</strain>
    </source>
</reference>
<accession>A0ACB5SN29</accession>
<protein>
    <submittedName>
        <fullName evidence="1">Uncharacterized protein</fullName>
    </submittedName>
</protein>
<dbReference type="Proteomes" id="UP001165186">
    <property type="component" value="Unassembled WGS sequence"/>
</dbReference>
<keyword evidence="2" id="KW-1185">Reference proteome</keyword>
<comment type="caution">
    <text evidence="1">The sequence shown here is derived from an EMBL/GenBank/DDBJ whole genome shotgun (WGS) entry which is preliminary data.</text>
</comment>
<dbReference type="EMBL" id="BSXG01000145">
    <property type="protein sequence ID" value="GME48762.1"/>
    <property type="molecule type" value="Genomic_DNA"/>
</dbReference>